<evidence type="ECO:0000256" key="3">
    <source>
        <dbReference type="ARBA" id="ARBA00011245"/>
    </source>
</evidence>
<evidence type="ECO:0000256" key="14">
    <source>
        <dbReference type="ARBA" id="ARBA00047636"/>
    </source>
</evidence>
<protein>
    <recommendedName>
        <fullName evidence="7">Manganese-dependent ADP-ribose/CDP-alcohol diphosphatase</fullName>
        <ecNumber evidence="5">3.6.1.13</ecNumber>
        <ecNumber evidence="4">3.6.1.16</ecNumber>
        <ecNumber evidence="6">3.6.1.53</ecNumber>
    </recommendedName>
    <alternativeName>
        <fullName evidence="12">ADPRibase-Mn</fullName>
    </alternativeName>
    <alternativeName>
        <fullName evidence="11">CDP-choline phosphohydrolase</fullName>
    </alternativeName>
</protein>
<name>A0A6J2VHM0_CHACN</name>
<evidence type="ECO:0000256" key="11">
    <source>
        <dbReference type="ARBA" id="ARBA00030848"/>
    </source>
</evidence>
<evidence type="ECO:0000256" key="16">
    <source>
        <dbReference type="ARBA" id="ARBA00049546"/>
    </source>
</evidence>
<comment type="catalytic activity">
    <reaction evidence="13">
        <text>CDP-glycerol + H2O = sn-glycerol 3-phosphate + CMP + 2 H(+)</text>
        <dbReference type="Rhea" id="RHEA:21692"/>
        <dbReference type="ChEBI" id="CHEBI:15377"/>
        <dbReference type="ChEBI" id="CHEBI:15378"/>
        <dbReference type="ChEBI" id="CHEBI:57597"/>
        <dbReference type="ChEBI" id="CHEBI:58311"/>
        <dbReference type="ChEBI" id="CHEBI:60377"/>
        <dbReference type="EC" id="3.6.1.16"/>
    </reaction>
</comment>
<reference evidence="19" key="1">
    <citation type="submission" date="2025-08" db="UniProtKB">
        <authorList>
            <consortium name="RefSeq"/>
        </authorList>
    </citation>
    <scope>IDENTIFICATION</scope>
</reference>
<sequence length="324" mass="37239">MDNSEKPLFTFGVIADIQYADIDDGYNFKRTRKRYYRNSLQLLHKATKEWSAERFKPNFILQLGDIIDGFNKKYEASERALETVIKEFNDYPAVVHHVWGNHEFYNFSRTTLLSSVLNSTANTDAANIINTDQIYAYHFSPSPKFRFITLDAYDVSLIGREESNSKYNQAMKLLREHNSNDDLNHPPAPAGMEQRFVKFNGGFSQSQLDWLEKVLCLADERQEKVIIISHLPVHPESTDPICLAWNYDEVLSILHSHKCVVCFMAGHDHDGGYHRDASGVHHLTLEGVIETPPDSDAFGTVYVYEDRMVLKGNGRTHNRTLMYP</sequence>
<evidence type="ECO:0000256" key="6">
    <source>
        <dbReference type="ARBA" id="ARBA00012529"/>
    </source>
</evidence>
<dbReference type="Proteomes" id="UP000504632">
    <property type="component" value="Chromosome 5"/>
</dbReference>
<comment type="similarity">
    <text evidence="2">Belongs to the ADPRibase-Mn family.</text>
</comment>
<dbReference type="PANTHER" id="PTHR16509:SF1">
    <property type="entry name" value="MANGANESE-DEPENDENT ADP-RIBOSE_CDP-ALCOHOL DIPHOSPHATASE"/>
    <property type="match status" value="1"/>
</dbReference>
<evidence type="ECO:0000313" key="18">
    <source>
        <dbReference type="Proteomes" id="UP000504632"/>
    </source>
</evidence>
<organism evidence="18 19">
    <name type="scientific">Chanos chanos</name>
    <name type="common">Milkfish</name>
    <name type="synonym">Mugil chanos</name>
    <dbReference type="NCBI Taxonomy" id="29144"/>
    <lineage>
        <taxon>Eukaryota</taxon>
        <taxon>Metazoa</taxon>
        <taxon>Chordata</taxon>
        <taxon>Craniata</taxon>
        <taxon>Vertebrata</taxon>
        <taxon>Euteleostomi</taxon>
        <taxon>Actinopterygii</taxon>
        <taxon>Neopterygii</taxon>
        <taxon>Teleostei</taxon>
        <taxon>Ostariophysi</taxon>
        <taxon>Gonorynchiformes</taxon>
        <taxon>Chanidae</taxon>
        <taxon>Chanos</taxon>
    </lineage>
</organism>
<dbReference type="GeneID" id="115813017"/>
<comment type="catalytic activity">
    <reaction evidence="14">
        <text>CDP-choline + H2O = phosphocholine + CMP + 2 H(+)</text>
        <dbReference type="Rhea" id="RHEA:32487"/>
        <dbReference type="ChEBI" id="CHEBI:15377"/>
        <dbReference type="ChEBI" id="CHEBI:15378"/>
        <dbReference type="ChEBI" id="CHEBI:58779"/>
        <dbReference type="ChEBI" id="CHEBI:60377"/>
        <dbReference type="ChEBI" id="CHEBI:295975"/>
        <dbReference type="EC" id="3.6.1.53"/>
    </reaction>
</comment>
<evidence type="ECO:0000256" key="13">
    <source>
        <dbReference type="ARBA" id="ARBA00047486"/>
    </source>
</evidence>
<dbReference type="GO" id="GO:0030145">
    <property type="term" value="F:manganese ion binding"/>
    <property type="evidence" value="ECO:0007669"/>
    <property type="project" value="TreeGrafter"/>
</dbReference>
<dbReference type="EC" id="3.6.1.53" evidence="6"/>
<dbReference type="CDD" id="cd07396">
    <property type="entry name" value="MPP_Nbla03831"/>
    <property type="match status" value="1"/>
</dbReference>
<dbReference type="Gene3D" id="3.60.21.10">
    <property type="match status" value="1"/>
</dbReference>
<dbReference type="EC" id="3.6.1.13" evidence="5"/>
<dbReference type="InterPro" id="IPR041869">
    <property type="entry name" value="MPP_ADPRM"/>
</dbReference>
<dbReference type="PANTHER" id="PTHR16509">
    <property type="match status" value="1"/>
</dbReference>
<comment type="subunit">
    <text evidence="3">Monomer.</text>
</comment>
<dbReference type="GO" id="GO:0047631">
    <property type="term" value="F:ADP-ribose diphosphatase activity"/>
    <property type="evidence" value="ECO:0007669"/>
    <property type="project" value="UniProtKB-EC"/>
</dbReference>
<accession>A0A6J2VHM0</accession>
<evidence type="ECO:0000256" key="1">
    <source>
        <dbReference type="ARBA" id="ARBA00001946"/>
    </source>
</evidence>
<evidence type="ECO:0000256" key="2">
    <source>
        <dbReference type="ARBA" id="ARBA00006362"/>
    </source>
</evidence>
<dbReference type="OrthoDB" id="9675250at2759"/>
<evidence type="ECO:0000256" key="4">
    <source>
        <dbReference type="ARBA" id="ARBA00012443"/>
    </source>
</evidence>
<feature type="domain" description="Calcineurin-like phosphoesterase" evidence="17">
    <location>
        <begin position="10"/>
        <end position="270"/>
    </location>
</feature>
<evidence type="ECO:0000313" key="19">
    <source>
        <dbReference type="RefSeq" id="XP_030631464.1"/>
    </source>
</evidence>
<proteinExistence type="inferred from homology"/>
<dbReference type="Pfam" id="PF00149">
    <property type="entry name" value="Metallophos"/>
    <property type="match status" value="1"/>
</dbReference>
<dbReference type="SUPFAM" id="SSF56300">
    <property type="entry name" value="Metallo-dependent phosphatases"/>
    <property type="match status" value="1"/>
</dbReference>
<evidence type="ECO:0000256" key="7">
    <source>
        <dbReference type="ARBA" id="ARBA00016378"/>
    </source>
</evidence>
<keyword evidence="9" id="KW-0378">Hydrolase</keyword>
<dbReference type="InterPro" id="IPR004843">
    <property type="entry name" value="Calcineurin-like_PHP"/>
</dbReference>
<dbReference type="GO" id="GO:0008663">
    <property type="term" value="F:2',3'-cyclic-nucleotide 2'-phosphodiesterase activity"/>
    <property type="evidence" value="ECO:0007669"/>
    <property type="project" value="TreeGrafter"/>
</dbReference>
<keyword evidence="10" id="KW-0862">Zinc</keyword>
<dbReference type="RefSeq" id="XP_030631464.1">
    <property type="nucleotide sequence ID" value="XM_030775604.1"/>
</dbReference>
<evidence type="ECO:0000256" key="15">
    <source>
        <dbReference type="ARBA" id="ARBA00047894"/>
    </source>
</evidence>
<evidence type="ECO:0000256" key="5">
    <source>
        <dbReference type="ARBA" id="ARBA00012453"/>
    </source>
</evidence>
<comment type="catalytic activity">
    <reaction evidence="16">
        <text>ADP-D-ribose + H2O = D-ribose 5-phosphate + AMP + 2 H(+)</text>
        <dbReference type="Rhea" id="RHEA:10412"/>
        <dbReference type="ChEBI" id="CHEBI:15377"/>
        <dbReference type="ChEBI" id="CHEBI:15378"/>
        <dbReference type="ChEBI" id="CHEBI:57967"/>
        <dbReference type="ChEBI" id="CHEBI:78346"/>
        <dbReference type="ChEBI" id="CHEBI:456215"/>
        <dbReference type="EC" id="3.6.1.13"/>
    </reaction>
</comment>
<dbReference type="EC" id="3.6.1.16" evidence="4"/>
<comment type="cofactor">
    <cofactor evidence="1">
        <name>Mg(2+)</name>
        <dbReference type="ChEBI" id="CHEBI:18420"/>
    </cofactor>
</comment>
<keyword evidence="18" id="KW-1185">Reference proteome</keyword>
<evidence type="ECO:0000256" key="8">
    <source>
        <dbReference type="ARBA" id="ARBA00022723"/>
    </source>
</evidence>
<evidence type="ECO:0000256" key="9">
    <source>
        <dbReference type="ARBA" id="ARBA00022801"/>
    </source>
</evidence>
<dbReference type="FunCoup" id="A0A6J2VHM0">
    <property type="interactions" value="123"/>
</dbReference>
<dbReference type="InParanoid" id="A0A6J2VHM0"/>
<dbReference type="InterPro" id="IPR029052">
    <property type="entry name" value="Metallo-depent_PP-like"/>
</dbReference>
<gene>
    <name evidence="19" type="primary">adprm</name>
</gene>
<evidence type="ECO:0000256" key="10">
    <source>
        <dbReference type="ARBA" id="ARBA00022833"/>
    </source>
</evidence>
<dbReference type="CTD" id="56985"/>
<keyword evidence="8" id="KW-0479">Metal-binding</keyword>
<comment type="catalytic activity">
    <reaction evidence="15">
        <text>ADP-D-ribose + H2O = D-ribose 5-phosphate + AMP + 2 H(+)</text>
        <dbReference type="Rhea" id="RHEA:10412"/>
        <dbReference type="ChEBI" id="CHEBI:15377"/>
        <dbReference type="ChEBI" id="CHEBI:15378"/>
        <dbReference type="ChEBI" id="CHEBI:57967"/>
        <dbReference type="ChEBI" id="CHEBI:78346"/>
        <dbReference type="ChEBI" id="CHEBI:456215"/>
        <dbReference type="EC" id="3.6.1.53"/>
    </reaction>
</comment>
<dbReference type="GO" id="GO:0047734">
    <property type="term" value="F:CDP-glycerol diphosphatase activity"/>
    <property type="evidence" value="ECO:0007669"/>
    <property type="project" value="UniProtKB-EC"/>
</dbReference>
<dbReference type="AlphaFoldDB" id="A0A6J2VHM0"/>
<evidence type="ECO:0000256" key="12">
    <source>
        <dbReference type="ARBA" id="ARBA00032579"/>
    </source>
</evidence>
<evidence type="ECO:0000259" key="17">
    <source>
        <dbReference type="Pfam" id="PF00149"/>
    </source>
</evidence>